<accession>A0A345DS99</accession>
<dbReference type="AlphaFoldDB" id="A0A345DS99"/>
<keyword evidence="2" id="KW-1185">Reference proteome</keyword>
<dbReference type="RefSeq" id="WP_245938408.1">
    <property type="nucleotide sequence ID" value="NZ_CP031088.1"/>
</dbReference>
<name>A0A345DS99_9MOLU</name>
<evidence type="ECO:0000313" key="1">
    <source>
        <dbReference type="EMBL" id="AXF97090.1"/>
    </source>
</evidence>
<dbReference type="EMBL" id="CP031088">
    <property type="protein sequence ID" value="AXF97090.1"/>
    <property type="molecule type" value="Genomic_DNA"/>
</dbReference>
<reference evidence="2" key="1">
    <citation type="submission" date="2018-07" db="EMBL/GenBank/DDBJ databases">
        <title>Complete Genome Sequence of Spiroplasma phoeniceum.</title>
        <authorList>
            <person name="Davis R.E."/>
            <person name="Shao J.Y."/>
            <person name="Zhao Y."/>
            <person name="Silver A."/>
            <person name="Stump z."/>
            <person name="Gasparich G."/>
        </authorList>
    </citation>
    <scope>NUCLEOTIDE SEQUENCE [LARGE SCALE GENOMIC DNA]</scope>
    <source>
        <strain evidence="2">P40</strain>
    </source>
</reference>
<dbReference type="KEGG" id="sphh:SDAV_002157"/>
<proteinExistence type="predicted"/>
<sequence>MAQEKWKDLKNSKNMKQLNDRFQKEFEQWGTIRDSHPVQEVDGKQFVWWNSNRWDVLLQTEIQKAIYGVWSSTKNKIQVGMNIPH</sequence>
<protein>
    <submittedName>
        <fullName evidence="1">Uncharacterized protein</fullName>
    </submittedName>
</protein>
<evidence type="ECO:0000313" key="2">
    <source>
        <dbReference type="Proteomes" id="UP000253689"/>
    </source>
</evidence>
<organism evidence="1 2">
    <name type="scientific">Spiroplasma phoeniceum P40</name>
    <dbReference type="NCBI Taxonomy" id="1276259"/>
    <lineage>
        <taxon>Bacteria</taxon>
        <taxon>Bacillati</taxon>
        <taxon>Mycoplasmatota</taxon>
        <taxon>Mollicutes</taxon>
        <taxon>Entomoplasmatales</taxon>
        <taxon>Spiroplasmataceae</taxon>
        <taxon>Spiroplasma</taxon>
    </lineage>
</organism>
<gene>
    <name evidence="1" type="ORF">SDAV_002157</name>
</gene>
<dbReference type="Proteomes" id="UP000253689">
    <property type="component" value="Chromosome"/>
</dbReference>